<feature type="transmembrane region" description="Helical" evidence="9">
    <location>
        <begin position="134"/>
        <end position="154"/>
    </location>
</feature>
<dbReference type="Pfam" id="PF00664">
    <property type="entry name" value="ABC_membrane"/>
    <property type="match status" value="1"/>
</dbReference>
<dbReference type="CDD" id="cd18552">
    <property type="entry name" value="ABC_6TM_MsbA_like"/>
    <property type="match status" value="1"/>
</dbReference>
<gene>
    <name evidence="12" type="ORF">MNB_SV-6-1947</name>
</gene>
<keyword evidence="6" id="KW-0067">ATP-binding</keyword>
<feature type="transmembrane region" description="Helical" evidence="9">
    <location>
        <begin position="20"/>
        <end position="40"/>
    </location>
</feature>
<feature type="transmembrane region" description="Helical" evidence="9">
    <location>
        <begin position="160"/>
        <end position="178"/>
    </location>
</feature>
<organism evidence="12">
    <name type="scientific">hydrothermal vent metagenome</name>
    <dbReference type="NCBI Taxonomy" id="652676"/>
    <lineage>
        <taxon>unclassified sequences</taxon>
        <taxon>metagenomes</taxon>
        <taxon>ecological metagenomes</taxon>
    </lineage>
</organism>
<evidence type="ECO:0000256" key="7">
    <source>
        <dbReference type="ARBA" id="ARBA00022989"/>
    </source>
</evidence>
<keyword evidence="7 9" id="KW-1133">Transmembrane helix</keyword>
<dbReference type="GO" id="GO:0015421">
    <property type="term" value="F:ABC-type oligopeptide transporter activity"/>
    <property type="evidence" value="ECO:0007669"/>
    <property type="project" value="TreeGrafter"/>
</dbReference>
<reference evidence="12" key="1">
    <citation type="submission" date="2016-10" db="EMBL/GenBank/DDBJ databases">
        <authorList>
            <person name="de Groot N.N."/>
        </authorList>
    </citation>
    <scope>NUCLEOTIDE SEQUENCE</scope>
</reference>
<keyword evidence="3" id="KW-1003">Cell membrane</keyword>
<dbReference type="SUPFAM" id="SSF90123">
    <property type="entry name" value="ABC transporter transmembrane region"/>
    <property type="match status" value="1"/>
</dbReference>
<evidence type="ECO:0000256" key="1">
    <source>
        <dbReference type="ARBA" id="ARBA00004651"/>
    </source>
</evidence>
<feature type="transmembrane region" description="Helical" evidence="9">
    <location>
        <begin position="238"/>
        <end position="263"/>
    </location>
</feature>
<dbReference type="PANTHER" id="PTHR43394">
    <property type="entry name" value="ATP-DEPENDENT PERMEASE MDL1, MITOCHONDRIAL"/>
    <property type="match status" value="1"/>
</dbReference>
<feature type="transmembrane region" description="Helical" evidence="9">
    <location>
        <begin position="55"/>
        <end position="73"/>
    </location>
</feature>
<evidence type="ECO:0000256" key="4">
    <source>
        <dbReference type="ARBA" id="ARBA00022692"/>
    </source>
</evidence>
<evidence type="ECO:0000256" key="3">
    <source>
        <dbReference type="ARBA" id="ARBA00022475"/>
    </source>
</evidence>
<keyword evidence="4 9" id="KW-0812">Transmembrane</keyword>
<dbReference type="Gene3D" id="3.40.50.300">
    <property type="entry name" value="P-loop containing nucleotide triphosphate hydrolases"/>
    <property type="match status" value="1"/>
</dbReference>
<evidence type="ECO:0000256" key="2">
    <source>
        <dbReference type="ARBA" id="ARBA00022448"/>
    </source>
</evidence>
<keyword evidence="2" id="KW-0813">Transport</keyword>
<dbReference type="InterPro" id="IPR003593">
    <property type="entry name" value="AAA+_ATPase"/>
</dbReference>
<proteinExistence type="predicted"/>
<accession>A0A1W1BPX9</accession>
<dbReference type="Gene3D" id="1.20.1560.10">
    <property type="entry name" value="ABC transporter type 1, transmembrane domain"/>
    <property type="match status" value="1"/>
</dbReference>
<dbReference type="InterPro" id="IPR039421">
    <property type="entry name" value="Type_1_exporter"/>
</dbReference>
<evidence type="ECO:0000259" key="10">
    <source>
        <dbReference type="PROSITE" id="PS50893"/>
    </source>
</evidence>
<dbReference type="FunFam" id="3.40.50.300:FF:000221">
    <property type="entry name" value="Multidrug ABC transporter ATP-binding protein"/>
    <property type="match status" value="1"/>
</dbReference>
<dbReference type="InterPro" id="IPR017871">
    <property type="entry name" value="ABC_transporter-like_CS"/>
</dbReference>
<dbReference type="InterPro" id="IPR027417">
    <property type="entry name" value="P-loop_NTPase"/>
</dbReference>
<dbReference type="PROSITE" id="PS50893">
    <property type="entry name" value="ABC_TRANSPORTER_2"/>
    <property type="match status" value="1"/>
</dbReference>
<sequence length="568" mass="64355">MKSLLKYFLPYMMGYKKEFIFAILGMIATAVGTTLTAHMLKPILDDVFISKDKEMLQLLPFAIVAVFMIKSLGRFVQTYYTVYIGDDIIRRLRDKLSLHLMHQDIAYLHQMRSGELLSRITNDLNRIQQVVSSMIPKMMVNILLIFTLASYVIYQSPKLAFYFLVIMPLALLPLQILARKMKRYARRSQESNADLTARLTEIFNNIEVIKSNSSQQFEYLRFAKENLNFFQLTIRQNLINAMVGPTLEVFGSVAVAVAIYVGALQVIDGEITVGTFFAFVTALFMLYDPIRVLSNIHNQLQDSVAATERMSELFDSHPTIISGNETLQRVDEVKFDNISLEYGDKIALKDIDLIAKRGKVYALVGDSGAGKSSFVNLLVRFYDTSSGELTINGKDIKSYSLESLHQKIAYVTQRVYIFQDTILANVSYGSEQDRSRAIEALKKAHAWEFVERLDDGIDTILDEFGVNLSGGQRQRIALARALYKSPDILILDEATSALDNKSEKAIEKALEEIKGDTISFIVAHRLSTIERADTILLFKSGEIIDRGSYSELLDNSEEFRRLANSKEE</sequence>
<keyword evidence="8 9" id="KW-0472">Membrane</keyword>
<dbReference type="AlphaFoldDB" id="A0A1W1BPX9"/>
<dbReference type="Pfam" id="PF00005">
    <property type="entry name" value="ABC_tran"/>
    <property type="match status" value="1"/>
</dbReference>
<dbReference type="EMBL" id="FPHC01000037">
    <property type="protein sequence ID" value="SFV55537.1"/>
    <property type="molecule type" value="Genomic_DNA"/>
</dbReference>
<dbReference type="PROSITE" id="PS00211">
    <property type="entry name" value="ABC_TRANSPORTER_1"/>
    <property type="match status" value="1"/>
</dbReference>
<evidence type="ECO:0000259" key="11">
    <source>
        <dbReference type="PROSITE" id="PS50929"/>
    </source>
</evidence>
<dbReference type="InterPro" id="IPR036640">
    <property type="entry name" value="ABC1_TM_sf"/>
</dbReference>
<dbReference type="InterPro" id="IPR003439">
    <property type="entry name" value="ABC_transporter-like_ATP-bd"/>
</dbReference>
<name>A0A1W1BPX9_9ZZZZ</name>
<dbReference type="GO" id="GO:0016887">
    <property type="term" value="F:ATP hydrolysis activity"/>
    <property type="evidence" value="ECO:0007669"/>
    <property type="project" value="InterPro"/>
</dbReference>
<feature type="domain" description="ABC transporter" evidence="10">
    <location>
        <begin position="333"/>
        <end position="565"/>
    </location>
</feature>
<dbReference type="SUPFAM" id="SSF52540">
    <property type="entry name" value="P-loop containing nucleoside triphosphate hydrolases"/>
    <property type="match status" value="1"/>
</dbReference>
<comment type="subcellular location">
    <subcellularLocation>
        <location evidence="1">Cell membrane</location>
        <topology evidence="1">Multi-pass membrane protein</topology>
    </subcellularLocation>
</comment>
<evidence type="ECO:0000256" key="8">
    <source>
        <dbReference type="ARBA" id="ARBA00023136"/>
    </source>
</evidence>
<keyword evidence="5" id="KW-0547">Nucleotide-binding</keyword>
<dbReference type="GO" id="GO:0005524">
    <property type="term" value="F:ATP binding"/>
    <property type="evidence" value="ECO:0007669"/>
    <property type="project" value="UniProtKB-KW"/>
</dbReference>
<dbReference type="SMART" id="SM00382">
    <property type="entry name" value="AAA"/>
    <property type="match status" value="1"/>
</dbReference>
<dbReference type="PROSITE" id="PS50929">
    <property type="entry name" value="ABC_TM1F"/>
    <property type="match status" value="1"/>
</dbReference>
<evidence type="ECO:0000256" key="5">
    <source>
        <dbReference type="ARBA" id="ARBA00022741"/>
    </source>
</evidence>
<feature type="domain" description="ABC transmembrane type-1" evidence="11">
    <location>
        <begin position="20"/>
        <end position="302"/>
    </location>
</feature>
<dbReference type="GO" id="GO:0005886">
    <property type="term" value="C:plasma membrane"/>
    <property type="evidence" value="ECO:0007669"/>
    <property type="project" value="UniProtKB-SubCell"/>
</dbReference>
<evidence type="ECO:0000313" key="12">
    <source>
        <dbReference type="EMBL" id="SFV55537.1"/>
    </source>
</evidence>
<evidence type="ECO:0000256" key="6">
    <source>
        <dbReference type="ARBA" id="ARBA00022840"/>
    </source>
</evidence>
<feature type="transmembrane region" description="Helical" evidence="9">
    <location>
        <begin position="269"/>
        <end position="287"/>
    </location>
</feature>
<evidence type="ECO:0000256" key="9">
    <source>
        <dbReference type="SAM" id="Phobius"/>
    </source>
</evidence>
<protein>
    <submittedName>
        <fullName evidence="12">Phospholipid-lipopolysaccharide ABC transporter</fullName>
    </submittedName>
</protein>
<dbReference type="InterPro" id="IPR011527">
    <property type="entry name" value="ABC1_TM_dom"/>
</dbReference>
<dbReference type="PANTHER" id="PTHR43394:SF1">
    <property type="entry name" value="ATP-BINDING CASSETTE SUB-FAMILY B MEMBER 10, MITOCHONDRIAL"/>
    <property type="match status" value="1"/>
</dbReference>